<dbReference type="GO" id="GO:0034274">
    <property type="term" value="C:Atg12-Atg5-Atg16 complex"/>
    <property type="evidence" value="ECO:0007669"/>
    <property type="project" value="EnsemblFungi"/>
</dbReference>
<reference evidence="9" key="1">
    <citation type="submission" date="2020-03" db="EMBL/GenBank/DDBJ databases">
        <title>FDA dAtabase for Regulatory Grade micrObial Sequences (FDA-ARGOS): Supporting development and validation of Infectious Disease Dx tests.</title>
        <authorList>
            <person name="Campos J."/>
            <person name="Goldberg B."/>
            <person name="Tallon L."/>
            <person name="Sadzewicz L."/>
            <person name="Vavikolanu K."/>
            <person name="Mehta A."/>
            <person name="Aluvathingal J."/>
            <person name="Nadendla S."/>
            <person name="Nandy P."/>
            <person name="Geyer C."/>
            <person name="Yan Y."/>
            <person name="Sichtig H."/>
        </authorList>
    </citation>
    <scope>NUCLEOTIDE SEQUENCE [LARGE SCALE GENOMIC DNA]</scope>
    <source>
        <strain evidence="9">FDAARGOS_652</strain>
    </source>
</reference>
<name>A0A8X7TCG0_CANPA</name>
<dbReference type="PANTHER" id="PTHR13385">
    <property type="entry name" value="AUTOPHAGY PROTEIN 12"/>
    <property type="match status" value="1"/>
</dbReference>
<dbReference type="GO" id="GO:0019776">
    <property type="term" value="F:Atg8-family ligase activity"/>
    <property type="evidence" value="ECO:0007669"/>
    <property type="project" value="EnsemblFungi"/>
</dbReference>
<dbReference type="GO" id="GO:0061723">
    <property type="term" value="P:glycophagy"/>
    <property type="evidence" value="ECO:0007669"/>
    <property type="project" value="TreeGrafter"/>
</dbReference>
<evidence type="ECO:0000256" key="3">
    <source>
        <dbReference type="ARBA" id="ARBA00015875"/>
    </source>
</evidence>
<dbReference type="GO" id="GO:0000421">
    <property type="term" value="C:autophagosome membrane"/>
    <property type="evidence" value="ECO:0007669"/>
    <property type="project" value="TreeGrafter"/>
</dbReference>
<evidence type="ECO:0000313" key="10">
    <source>
        <dbReference type="Proteomes" id="UP000590412"/>
    </source>
</evidence>
<evidence type="ECO:0000256" key="5">
    <source>
        <dbReference type="ARBA" id="ARBA00022786"/>
    </source>
</evidence>
<keyword evidence="5 7" id="KW-0833">Ubl conjugation pathway</keyword>
<comment type="similarity">
    <text evidence="2 7">Belongs to the ATG12 family.</text>
</comment>
<dbReference type="CDD" id="cd01612">
    <property type="entry name" value="Ubl_ATG12"/>
    <property type="match status" value="1"/>
</dbReference>
<dbReference type="GO" id="GO:0000045">
    <property type="term" value="P:autophagosome assembly"/>
    <property type="evidence" value="ECO:0007669"/>
    <property type="project" value="EnsemblFungi"/>
</dbReference>
<evidence type="ECO:0000256" key="2">
    <source>
        <dbReference type="ARBA" id="ARBA00007778"/>
    </source>
</evidence>
<dbReference type="GO" id="GO:0034727">
    <property type="term" value="P:piecemeal microautophagy of the nucleus"/>
    <property type="evidence" value="ECO:0007669"/>
    <property type="project" value="EnsemblFungi"/>
</dbReference>
<evidence type="ECO:0000256" key="4">
    <source>
        <dbReference type="ARBA" id="ARBA00022499"/>
    </source>
</evidence>
<comment type="caution">
    <text evidence="9">The sequence shown here is derived from an EMBL/GenBank/DDBJ whole genome shotgun (WGS) entry which is preliminary data.</text>
</comment>
<comment type="subunit">
    <text evidence="7">Forms a conjugate with ATG5.</text>
</comment>
<keyword evidence="7" id="KW-0472">Membrane</keyword>
<comment type="subcellular location">
    <subcellularLocation>
        <location evidence="1 7">Preautophagosomal structure membrane</location>
        <topology evidence="1 7">Peripheral membrane protein</topology>
    </subcellularLocation>
</comment>
<keyword evidence="4 7" id="KW-1017">Isopeptide bond</keyword>
<keyword evidence="6 7" id="KW-0072">Autophagy</keyword>
<evidence type="ECO:0000256" key="6">
    <source>
        <dbReference type="ARBA" id="ARBA00023006"/>
    </source>
</evidence>
<organism evidence="9 10">
    <name type="scientific">Candida parapsilosis</name>
    <name type="common">Yeast</name>
    <dbReference type="NCBI Taxonomy" id="5480"/>
    <lineage>
        <taxon>Eukaryota</taxon>
        <taxon>Fungi</taxon>
        <taxon>Dikarya</taxon>
        <taxon>Ascomycota</taxon>
        <taxon>Saccharomycotina</taxon>
        <taxon>Pichiomycetes</taxon>
        <taxon>Debaryomycetaceae</taxon>
        <taxon>Candida/Lodderomyces clade</taxon>
        <taxon>Candida</taxon>
    </lineage>
</organism>
<keyword evidence="7" id="KW-0653">Protein transport</keyword>
<dbReference type="EMBL" id="JABWAB010000001">
    <property type="protein sequence ID" value="KAF6058710.1"/>
    <property type="molecule type" value="Genomic_DNA"/>
</dbReference>
<evidence type="ECO:0000256" key="7">
    <source>
        <dbReference type="RuleBase" id="RU361201"/>
    </source>
</evidence>
<feature type="region of interest" description="Disordered" evidence="8">
    <location>
        <begin position="1"/>
        <end position="43"/>
    </location>
</feature>
<accession>A0A8X7TCG0</accession>
<dbReference type="Pfam" id="PF04110">
    <property type="entry name" value="APG12"/>
    <property type="match status" value="1"/>
</dbReference>
<dbReference type="SUPFAM" id="SSF54236">
    <property type="entry name" value="Ubiquitin-like"/>
    <property type="match status" value="1"/>
</dbReference>
<protein>
    <recommendedName>
        <fullName evidence="3 7">Ubiquitin-like protein ATG12</fullName>
    </recommendedName>
</protein>
<dbReference type="InterPro" id="IPR029071">
    <property type="entry name" value="Ubiquitin-like_domsf"/>
</dbReference>
<proteinExistence type="inferred from homology"/>
<dbReference type="GO" id="GO:0097352">
    <property type="term" value="P:autophagosome maturation"/>
    <property type="evidence" value="ECO:0007669"/>
    <property type="project" value="TreeGrafter"/>
</dbReference>
<dbReference type="GO" id="GO:0031386">
    <property type="term" value="F:protein tag activity"/>
    <property type="evidence" value="ECO:0007669"/>
    <property type="project" value="EnsemblFungi"/>
</dbReference>
<dbReference type="GO" id="GO:0008047">
    <property type="term" value="F:enzyme activator activity"/>
    <property type="evidence" value="ECO:0007669"/>
    <property type="project" value="EnsemblFungi"/>
</dbReference>
<dbReference type="AlphaFoldDB" id="A0A8X7TCG0"/>
<dbReference type="GO" id="GO:0005829">
    <property type="term" value="C:cytosol"/>
    <property type="evidence" value="ECO:0007669"/>
    <property type="project" value="EnsemblFungi"/>
</dbReference>
<dbReference type="GO" id="GO:0000422">
    <property type="term" value="P:autophagy of mitochondrion"/>
    <property type="evidence" value="ECO:0007669"/>
    <property type="project" value="EnsemblFungi"/>
</dbReference>
<sequence length="176" mass="19588">MSYIRESEPEDDGDSSDLSSSSSSSLSSDRVTNAQEIKGEEVETRIPLSTSVVLDKLPAGQQEQLGKTFQEYEQRQDTSADPIRTTASEETAKISIRFQPIGSTIAINPKVFKISSTQTIATLNKFLCKRLKQTRLCLYIQSSFSPAPEERIGDLYNLFRTKDELIISYCNSVAFG</sequence>
<dbReference type="Gene3D" id="3.10.20.90">
    <property type="entry name" value="Phosphatidylinositol 3-kinase Catalytic Subunit, Chain A, domain 1"/>
    <property type="match status" value="1"/>
</dbReference>
<gene>
    <name evidence="9" type="ORF">FOB60_000292</name>
</gene>
<comment type="function">
    <text evidence="7">Ubiquitin-like protein involved in cytoplasm to vacuole transport (Cvt), autophagy vesicles formation, mitophagy, and nucleophagy.</text>
</comment>
<keyword evidence="7" id="KW-0813">Transport</keyword>
<evidence type="ECO:0000313" key="9">
    <source>
        <dbReference type="EMBL" id="KAF6058710.1"/>
    </source>
</evidence>
<dbReference type="InterPro" id="IPR007242">
    <property type="entry name" value="Atg12"/>
</dbReference>
<evidence type="ECO:0000256" key="8">
    <source>
        <dbReference type="SAM" id="MobiDB-lite"/>
    </source>
</evidence>
<feature type="compositionally biased region" description="Low complexity" evidence="8">
    <location>
        <begin position="16"/>
        <end position="29"/>
    </location>
</feature>
<evidence type="ECO:0000256" key="1">
    <source>
        <dbReference type="ARBA" id="ARBA00004623"/>
    </source>
</evidence>
<dbReference type="GO" id="GO:0032258">
    <property type="term" value="P:cytoplasm to vacuole targeting by the Cvt pathway"/>
    <property type="evidence" value="ECO:0007669"/>
    <property type="project" value="EnsemblFungi"/>
</dbReference>
<dbReference type="PANTHER" id="PTHR13385:SF0">
    <property type="entry name" value="UBIQUITIN-LIKE PROTEIN ATG12"/>
    <property type="match status" value="1"/>
</dbReference>
<dbReference type="Proteomes" id="UP000590412">
    <property type="component" value="Unassembled WGS sequence"/>
</dbReference>
<dbReference type="GO" id="GO:0034045">
    <property type="term" value="C:phagophore assembly site membrane"/>
    <property type="evidence" value="ECO:0007669"/>
    <property type="project" value="UniProtKB-SubCell"/>
</dbReference>